<feature type="non-terminal residue" evidence="2">
    <location>
        <position position="1"/>
    </location>
</feature>
<feature type="domain" description="DUF8040" evidence="1">
    <location>
        <begin position="27"/>
        <end position="81"/>
    </location>
</feature>
<dbReference type="EMBL" id="CAMGYJ010000005">
    <property type="protein sequence ID" value="CAI0425131.1"/>
    <property type="molecule type" value="Genomic_DNA"/>
</dbReference>
<dbReference type="InterPro" id="IPR058353">
    <property type="entry name" value="DUF8040"/>
</dbReference>
<evidence type="ECO:0000259" key="1">
    <source>
        <dbReference type="Pfam" id="PF26138"/>
    </source>
</evidence>
<dbReference type="AlphaFoldDB" id="A0AAV0KSY8"/>
<dbReference type="PANTHER" id="PTHR22930">
    <property type="match status" value="1"/>
</dbReference>
<dbReference type="Pfam" id="PF26138">
    <property type="entry name" value="DUF8040"/>
    <property type="match status" value="1"/>
</dbReference>
<comment type="caution">
    <text evidence="2">The sequence shown here is derived from an EMBL/GenBank/DDBJ whole genome shotgun (WGS) entry which is preliminary data.</text>
</comment>
<accession>A0AAV0KSY8</accession>
<protein>
    <recommendedName>
        <fullName evidence="1">DUF8040 domain-containing protein</fullName>
    </recommendedName>
</protein>
<dbReference type="InterPro" id="IPR045249">
    <property type="entry name" value="HARBI1-like"/>
</dbReference>
<dbReference type="PANTHER" id="PTHR22930:SF268">
    <property type="entry name" value="NUCLEASE HARBI1"/>
    <property type="match status" value="1"/>
</dbReference>
<organism evidence="2 3">
    <name type="scientific">Linum tenue</name>
    <dbReference type="NCBI Taxonomy" id="586396"/>
    <lineage>
        <taxon>Eukaryota</taxon>
        <taxon>Viridiplantae</taxon>
        <taxon>Streptophyta</taxon>
        <taxon>Embryophyta</taxon>
        <taxon>Tracheophyta</taxon>
        <taxon>Spermatophyta</taxon>
        <taxon>Magnoliopsida</taxon>
        <taxon>eudicotyledons</taxon>
        <taxon>Gunneridae</taxon>
        <taxon>Pentapetalae</taxon>
        <taxon>rosids</taxon>
        <taxon>fabids</taxon>
        <taxon>Malpighiales</taxon>
        <taxon>Linaceae</taxon>
        <taxon>Linum</taxon>
    </lineage>
</organism>
<keyword evidence="3" id="KW-1185">Reference proteome</keyword>
<dbReference type="Proteomes" id="UP001154282">
    <property type="component" value="Unassembled WGS sequence"/>
</dbReference>
<evidence type="ECO:0000313" key="3">
    <source>
        <dbReference type="Proteomes" id="UP001154282"/>
    </source>
</evidence>
<proteinExistence type="predicted"/>
<evidence type="ECO:0000313" key="2">
    <source>
        <dbReference type="EMBL" id="CAI0425131.1"/>
    </source>
</evidence>
<reference evidence="2" key="1">
    <citation type="submission" date="2022-08" db="EMBL/GenBank/DDBJ databases">
        <authorList>
            <person name="Gutierrez-Valencia J."/>
        </authorList>
    </citation>
    <scope>NUCLEOTIDE SEQUENCE</scope>
</reference>
<name>A0AAV0KSY8_9ROSI</name>
<sequence length="326" mass="37193">FPNQSPPTVCFVLIWPAKNRAFSDVQGVLQDYHRATVEEQVARFLSILAQTGGKYRNLAFYYHRSIGTISKHFHNVLRAVISLALQFLNQPSATTPVSSVIGSNSRFFLYFKDCIGAINGTHFRVKVNRASQTRFRGRKEWPTQNVLASCNFDLQFLYVLAGWEWTASDSRILKDALARPHGLVIPEGKFNLGDGALMLRASLLTSYRRVRYHLKGTKRKAPMGDVSTNQFEVMAVNMSRMASGIEKGNVIVERSAKAMEKGNEIKERSLVILDHHKTHIYKEGEIFPELQRYDIPGEMRLNGYKYLAKNPDTTRALFGWPEEYRQ</sequence>
<gene>
    <name evidence="2" type="ORF">LITE_LOCUS20243</name>
</gene>